<evidence type="ECO:0000313" key="2">
    <source>
        <dbReference type="EMBL" id="KKY00438.1"/>
    </source>
</evidence>
<protein>
    <submittedName>
        <fullName evidence="2">Uncharacterized protein</fullName>
    </submittedName>
</protein>
<feature type="transmembrane region" description="Helical" evidence="1">
    <location>
        <begin position="52"/>
        <end position="70"/>
    </location>
</feature>
<name>A0A0M3DDV1_9FIRM</name>
<gene>
    <name evidence="2" type="ORF">VN21_14130</name>
</gene>
<keyword evidence="1" id="KW-1133">Transmembrane helix</keyword>
<accession>A0A0M3DDV1</accession>
<keyword evidence="1" id="KW-0472">Membrane</keyword>
<proteinExistence type="predicted"/>
<keyword evidence="1" id="KW-0812">Transmembrane</keyword>
<comment type="caution">
    <text evidence="2">The sequence shown here is derived from an EMBL/GenBank/DDBJ whole genome shotgun (WGS) entry which is preliminary data.</text>
</comment>
<dbReference type="Proteomes" id="UP000034407">
    <property type="component" value="Unassembled WGS sequence"/>
</dbReference>
<dbReference type="AlphaFoldDB" id="A0A0M3DDV1"/>
<dbReference type="EMBL" id="LBBT01000277">
    <property type="protein sequence ID" value="KKY00438.1"/>
    <property type="molecule type" value="Genomic_DNA"/>
</dbReference>
<evidence type="ECO:0000256" key="1">
    <source>
        <dbReference type="SAM" id="Phobius"/>
    </source>
</evidence>
<evidence type="ECO:0000313" key="3">
    <source>
        <dbReference type="Proteomes" id="UP000034407"/>
    </source>
</evidence>
<sequence length="86" mass="10088">MLTNLIFILLSILALSLNHTDYKDANKYVFYGTFLIINVILLFGIKNLLSYILLFLLSILCIFAFIKISFKNNKLFQQKTRNHKKD</sequence>
<dbReference type="PATRIC" id="fig|1629550.3.peg.2284"/>
<reference evidence="2 3" key="1">
    <citation type="submission" date="2015-04" db="EMBL/GenBank/DDBJ databases">
        <title>Microcin producing Clostridium sp. JC272T.</title>
        <authorList>
            <person name="Jyothsna T."/>
            <person name="Sasikala C."/>
            <person name="Ramana C."/>
        </authorList>
    </citation>
    <scope>NUCLEOTIDE SEQUENCE [LARGE SCALE GENOMIC DNA]</scope>
    <source>
        <strain evidence="2 3">JC272</strain>
    </source>
</reference>
<organism evidence="2 3">
    <name type="scientific">Paraclostridium benzoelyticum</name>
    <dbReference type="NCBI Taxonomy" id="1629550"/>
    <lineage>
        <taxon>Bacteria</taxon>
        <taxon>Bacillati</taxon>
        <taxon>Bacillota</taxon>
        <taxon>Clostridia</taxon>
        <taxon>Peptostreptococcales</taxon>
        <taxon>Peptostreptococcaceae</taxon>
        <taxon>Paraclostridium</taxon>
    </lineage>
</organism>
<feature type="transmembrane region" description="Helical" evidence="1">
    <location>
        <begin position="28"/>
        <end position="45"/>
    </location>
</feature>
<keyword evidence="3" id="KW-1185">Reference proteome</keyword>